<keyword evidence="5" id="KW-1185">Reference proteome</keyword>
<comment type="similarity">
    <text evidence="1 3">Belongs to the short-chain dehydrogenases/reductases (SDR) family.</text>
</comment>
<reference evidence="4 5" key="1">
    <citation type="submission" date="2020-07" db="EMBL/GenBank/DDBJ databases">
        <title>Sequencing the genomes of 1000 actinobacteria strains.</title>
        <authorList>
            <person name="Klenk H.-P."/>
        </authorList>
    </citation>
    <scope>NUCLEOTIDE SEQUENCE [LARGE SCALE GENOMIC DNA]</scope>
    <source>
        <strain evidence="4 5">DSM 100723</strain>
    </source>
</reference>
<evidence type="ECO:0000256" key="3">
    <source>
        <dbReference type="RuleBase" id="RU000363"/>
    </source>
</evidence>
<accession>A0A7W3P5A4</accession>
<dbReference type="PRINTS" id="PR00081">
    <property type="entry name" value="GDHRDH"/>
</dbReference>
<dbReference type="PANTHER" id="PTHR44196">
    <property type="entry name" value="DEHYDROGENASE/REDUCTASE SDR FAMILY MEMBER 7B"/>
    <property type="match status" value="1"/>
</dbReference>
<evidence type="ECO:0000313" key="5">
    <source>
        <dbReference type="Proteomes" id="UP000523079"/>
    </source>
</evidence>
<dbReference type="RefSeq" id="WP_182559337.1">
    <property type="nucleotide sequence ID" value="NZ_JACGWT010000002.1"/>
</dbReference>
<dbReference type="AlphaFoldDB" id="A0A7W3P5A4"/>
<evidence type="ECO:0000256" key="2">
    <source>
        <dbReference type="ARBA" id="ARBA00023002"/>
    </source>
</evidence>
<dbReference type="InterPro" id="IPR002347">
    <property type="entry name" value="SDR_fam"/>
</dbReference>
<dbReference type="PIRSF" id="PIRSF000126">
    <property type="entry name" value="11-beta-HSD1"/>
    <property type="match status" value="1"/>
</dbReference>
<name>A0A7W3P5A4_9ACTN</name>
<dbReference type="GO" id="GO:0016020">
    <property type="term" value="C:membrane"/>
    <property type="evidence" value="ECO:0007669"/>
    <property type="project" value="TreeGrafter"/>
</dbReference>
<proteinExistence type="inferred from homology"/>
<dbReference type="PANTHER" id="PTHR44196:SF2">
    <property type="entry name" value="SHORT-CHAIN DEHYDROGENASE-RELATED"/>
    <property type="match status" value="1"/>
</dbReference>
<keyword evidence="2" id="KW-0560">Oxidoreductase</keyword>
<evidence type="ECO:0000313" key="4">
    <source>
        <dbReference type="EMBL" id="MBA8793769.1"/>
    </source>
</evidence>
<dbReference type="Gene3D" id="3.40.50.720">
    <property type="entry name" value="NAD(P)-binding Rossmann-like Domain"/>
    <property type="match status" value="1"/>
</dbReference>
<dbReference type="InterPro" id="IPR036291">
    <property type="entry name" value="NAD(P)-bd_dom_sf"/>
</dbReference>
<dbReference type="GO" id="GO:0016491">
    <property type="term" value="F:oxidoreductase activity"/>
    <property type="evidence" value="ECO:0007669"/>
    <property type="project" value="UniProtKB-KW"/>
</dbReference>
<comment type="caution">
    <text evidence="4">The sequence shown here is derived from an EMBL/GenBank/DDBJ whole genome shotgun (WGS) entry which is preliminary data.</text>
</comment>
<evidence type="ECO:0000256" key="1">
    <source>
        <dbReference type="ARBA" id="ARBA00006484"/>
    </source>
</evidence>
<evidence type="ECO:0008006" key="6">
    <source>
        <dbReference type="Google" id="ProtNLM"/>
    </source>
</evidence>
<dbReference type="PRINTS" id="PR00080">
    <property type="entry name" value="SDRFAMILY"/>
</dbReference>
<sequence>MPEPAPNPSASRALVTGGTSGIGAAFADELAARGTDLVLVARDEARLAEQAERLHRRFGIDVEVLPADLADRDQVERVAARLRQDDRAVDLLVNNAGFGVHSRICVDDFTPHDRAIEVMVRAVVVLAGTAGRAMAARAERGEPAGRIINVGSTAGYVTMGVYSAVKSFVGVFTEGLANELAGTGVGVTLLMPGWVRTEFHARAGINAGRIPEPLWLEAGPLVRQALDDSEAGRVISIPSVRYRVLMAAARLAPRPAIRAVSAKLSSSRRPH</sequence>
<dbReference type="EMBL" id="JACGWT010000002">
    <property type="protein sequence ID" value="MBA8793769.1"/>
    <property type="molecule type" value="Genomic_DNA"/>
</dbReference>
<dbReference type="CDD" id="cd05233">
    <property type="entry name" value="SDR_c"/>
    <property type="match status" value="1"/>
</dbReference>
<protein>
    <recommendedName>
        <fullName evidence="6">Short-chain dehydrogenase</fullName>
    </recommendedName>
</protein>
<gene>
    <name evidence="4" type="ORF">FHX74_001374</name>
</gene>
<dbReference type="Pfam" id="PF00106">
    <property type="entry name" value="adh_short"/>
    <property type="match status" value="1"/>
</dbReference>
<dbReference type="SUPFAM" id="SSF51735">
    <property type="entry name" value="NAD(P)-binding Rossmann-fold domains"/>
    <property type="match status" value="1"/>
</dbReference>
<organism evidence="4 5">
    <name type="scientific">Microlunatus kandeliicorticis</name>
    <dbReference type="NCBI Taxonomy" id="1759536"/>
    <lineage>
        <taxon>Bacteria</taxon>
        <taxon>Bacillati</taxon>
        <taxon>Actinomycetota</taxon>
        <taxon>Actinomycetes</taxon>
        <taxon>Propionibacteriales</taxon>
        <taxon>Propionibacteriaceae</taxon>
        <taxon>Microlunatus</taxon>
    </lineage>
</organism>
<dbReference type="Proteomes" id="UP000523079">
    <property type="component" value="Unassembled WGS sequence"/>
</dbReference>